<keyword evidence="2" id="KW-0472">Membrane</keyword>
<evidence type="ECO:0000256" key="2">
    <source>
        <dbReference type="SAM" id="Phobius"/>
    </source>
</evidence>
<keyword evidence="2" id="KW-1133">Transmembrane helix</keyword>
<feature type="transmembrane region" description="Helical" evidence="2">
    <location>
        <begin position="31"/>
        <end position="52"/>
    </location>
</feature>
<dbReference type="RefSeq" id="WP_307329527.1">
    <property type="nucleotide sequence ID" value="NZ_JAUSUG010000020.1"/>
</dbReference>
<accession>A0ABU0A1C3</accession>
<comment type="caution">
    <text evidence="3">The sequence shown here is derived from an EMBL/GenBank/DDBJ whole genome shotgun (WGS) entry which is preliminary data.</text>
</comment>
<keyword evidence="2" id="KW-0812">Transmembrane</keyword>
<dbReference type="Proteomes" id="UP001230005">
    <property type="component" value="Unassembled WGS sequence"/>
</dbReference>
<sequence length="109" mass="12554">MEIFNVTVIKGVQKAQFRSPQTLVWPTVLSYWFYGFVAALFFVALAEIIELLEKLNKKFEGRTALDKGETINRTSEAPSSEENSENSDEIKTREKEKVPTYKDYPEAWA</sequence>
<keyword evidence="4" id="KW-1185">Reference proteome</keyword>
<evidence type="ECO:0000313" key="3">
    <source>
        <dbReference type="EMBL" id="MDQ0256812.1"/>
    </source>
</evidence>
<protein>
    <submittedName>
        <fullName evidence="3">Uncharacterized protein</fullName>
    </submittedName>
</protein>
<evidence type="ECO:0000256" key="1">
    <source>
        <dbReference type="SAM" id="MobiDB-lite"/>
    </source>
</evidence>
<feature type="region of interest" description="Disordered" evidence="1">
    <location>
        <begin position="67"/>
        <end position="109"/>
    </location>
</feature>
<dbReference type="EMBL" id="JAUSUG010000020">
    <property type="protein sequence ID" value="MDQ0256812.1"/>
    <property type="molecule type" value="Genomic_DNA"/>
</dbReference>
<gene>
    <name evidence="3" type="ORF">J2S74_004234</name>
</gene>
<evidence type="ECO:0000313" key="4">
    <source>
        <dbReference type="Proteomes" id="UP001230005"/>
    </source>
</evidence>
<reference evidence="3 4" key="1">
    <citation type="submission" date="2023-07" db="EMBL/GenBank/DDBJ databases">
        <title>Genomic Encyclopedia of Type Strains, Phase IV (KMG-IV): sequencing the most valuable type-strain genomes for metagenomic binning, comparative biology and taxonomic classification.</title>
        <authorList>
            <person name="Goeker M."/>
        </authorList>
    </citation>
    <scope>NUCLEOTIDE SEQUENCE [LARGE SCALE GENOMIC DNA]</scope>
    <source>
        <strain evidence="3 4">DSM 9768</strain>
    </source>
</reference>
<name>A0ABU0A1C3_9BACI</name>
<feature type="compositionally biased region" description="Basic and acidic residues" evidence="1">
    <location>
        <begin position="88"/>
        <end position="109"/>
    </location>
</feature>
<proteinExistence type="predicted"/>
<organism evidence="3 4">
    <name type="scientific">Evansella vedderi</name>
    <dbReference type="NCBI Taxonomy" id="38282"/>
    <lineage>
        <taxon>Bacteria</taxon>
        <taxon>Bacillati</taxon>
        <taxon>Bacillota</taxon>
        <taxon>Bacilli</taxon>
        <taxon>Bacillales</taxon>
        <taxon>Bacillaceae</taxon>
        <taxon>Evansella</taxon>
    </lineage>
</organism>